<gene>
    <name evidence="5" type="primary">qsuB</name>
    <name evidence="5" type="ORF">GCM10009750_21340</name>
</gene>
<evidence type="ECO:0000313" key="5">
    <source>
        <dbReference type="EMBL" id="GAA1836247.1"/>
    </source>
</evidence>
<dbReference type="EC" id="4.2.1.118" evidence="2"/>
<comment type="cofactor">
    <cofactor evidence="2">
        <name>a divalent metal cation</name>
        <dbReference type="ChEBI" id="CHEBI:60240"/>
    </cofactor>
</comment>
<dbReference type="InterPro" id="IPR043700">
    <property type="entry name" value="DSD"/>
</dbReference>
<proteinExistence type="inferred from homology"/>
<feature type="binding site" evidence="2">
    <location>
        <position position="454"/>
    </location>
    <ligand>
        <name>Mg(2+)</name>
        <dbReference type="ChEBI" id="CHEBI:18420"/>
    </ligand>
</feature>
<comment type="function">
    <text evidence="2">Catalyzes the conversion of 3-dehydroshikimate to protocatechuate (3,4-dihydroxybenzoate), a common intermediate of quinate and shikimate degradation pathways.</text>
</comment>
<dbReference type="InterPro" id="IPR050312">
    <property type="entry name" value="IolE/XylAMocC-like"/>
</dbReference>
<comment type="pathway">
    <text evidence="2">Aromatic compound metabolism; 3,4-dihydroxybenzoate biosynthesis.</text>
</comment>
<sequence>MRTSIATVCLSGTLDQKLVAARAAGFDGVEVFEPDLIASPLSPEAVRARAEELGLSLDLYQPFRDFEGVGQELLDRNLRRAAAKFALMHRLGIRTMLLCSNVATATSGDEHLAAGQLRQLGDLAERFDVRVAYEALAWGTFVDSFDAAARIVGLAAHPRVGLCLDSFHILSKGHDPAGIEDIPADRIFFVQMADAPLLSMDALSWSRHHRLFPGEGDFDLGGFMGHLVRTGYDGPVSLEIFNDTFRQADPFATAVHARRSLRWLEHETAVATRRARRGSDEGAGSTSEAAAVPDEGAGAHRVRMATTLLPAVSPPAEVTYVELRTGDLRELRHLLRQLGFRAHGAHRSKDVELWSQGAARIVLGAPEAEQDQPTVAGIGLSVQDPAAGADRARGLYAPAVPREEASGEEPLLGVRAPDGSEVFFGAVRGAEPQWVREFGRPDDGDPPSIERVDHVNLAQPWEHFDAAVLFFHAVLDLRTEPTTEVAAPVGLIRSQVLRSSDGVLRVALNLVPSGASADAILPQHVAFATSDALSLARAARGRGFEPLDIPDNHYDDLQARHELEPGLLEQLRELNVMYDRDGVGEFLHFYTHPVGTVFLEVVERRGGYAGYGAPNAPVRLASQYRHRHAVRQVGLANPVAS</sequence>
<evidence type="ECO:0000256" key="3">
    <source>
        <dbReference type="SAM" id="MobiDB-lite"/>
    </source>
</evidence>
<feature type="binding site" evidence="2">
    <location>
        <position position="524"/>
    </location>
    <ligand>
        <name>Mg(2+)</name>
        <dbReference type="ChEBI" id="CHEBI:18420"/>
    </ligand>
</feature>
<dbReference type="SUPFAM" id="SSF54593">
    <property type="entry name" value="Glyoxalase/Bleomycin resistance protein/Dihydroxybiphenyl dioxygenase"/>
    <property type="match status" value="1"/>
</dbReference>
<feature type="binding site" evidence="2">
    <location>
        <position position="239"/>
    </location>
    <ligand>
        <name>a divalent metal cation</name>
        <dbReference type="ChEBI" id="CHEBI:60240"/>
        <note>catalytic</note>
    </ligand>
</feature>
<name>A0ABN2MSJ4_9MICO</name>
<dbReference type="RefSeq" id="WP_157428720.1">
    <property type="nucleotide sequence ID" value="NZ_BAAANK010000005.1"/>
</dbReference>
<protein>
    <recommendedName>
        <fullName evidence="2">3-dehydroshikimate dehydratase</fullName>
        <shortName evidence="2">DSD</shortName>
        <ecNumber evidence="2">4.2.1.118</ecNumber>
    </recommendedName>
</protein>
<keyword evidence="2" id="KW-0456">Lyase</keyword>
<feature type="binding site" evidence="2">
    <location>
        <position position="134"/>
    </location>
    <ligand>
        <name>a divalent metal cation</name>
        <dbReference type="ChEBI" id="CHEBI:60240"/>
        <note>catalytic</note>
    </ligand>
</feature>
<keyword evidence="6" id="KW-1185">Reference proteome</keyword>
<feature type="region of interest" description="Disordered" evidence="3">
    <location>
        <begin position="274"/>
        <end position="297"/>
    </location>
</feature>
<feature type="binding site" evidence="2">
    <location>
        <position position="600"/>
    </location>
    <ligand>
        <name>Mg(2+)</name>
        <dbReference type="ChEBI" id="CHEBI:18420"/>
    </ligand>
</feature>
<dbReference type="Proteomes" id="UP001501746">
    <property type="component" value="Unassembled WGS sequence"/>
</dbReference>
<feature type="binding site" evidence="2">
    <location>
        <position position="165"/>
    </location>
    <ligand>
        <name>a divalent metal cation</name>
        <dbReference type="ChEBI" id="CHEBI:60240"/>
        <note>catalytic</note>
    </ligand>
</feature>
<dbReference type="Gene3D" id="3.20.20.150">
    <property type="entry name" value="Divalent-metal-dependent TIM barrel enzymes"/>
    <property type="match status" value="1"/>
</dbReference>
<dbReference type="PANTHER" id="PTHR12110:SF21">
    <property type="entry name" value="XYLOSE ISOMERASE-LIKE TIM BARREL DOMAIN-CONTAINING PROTEIN"/>
    <property type="match status" value="1"/>
</dbReference>
<dbReference type="SUPFAM" id="SSF51658">
    <property type="entry name" value="Xylose isomerase-like"/>
    <property type="match status" value="1"/>
</dbReference>
<keyword evidence="2" id="KW-0479">Metal-binding</keyword>
<keyword evidence="1" id="KW-0119">Carbohydrate metabolism</keyword>
<dbReference type="EMBL" id="BAAANK010000005">
    <property type="protein sequence ID" value="GAA1836247.1"/>
    <property type="molecule type" value="Genomic_DNA"/>
</dbReference>
<evidence type="ECO:0000256" key="1">
    <source>
        <dbReference type="ARBA" id="ARBA00023277"/>
    </source>
</evidence>
<evidence type="ECO:0000313" key="6">
    <source>
        <dbReference type="Proteomes" id="UP001501746"/>
    </source>
</evidence>
<dbReference type="HAMAP" id="MF_02238">
    <property type="entry name" value="DSD"/>
    <property type="match status" value="1"/>
</dbReference>
<feature type="binding site" evidence="2">
    <location>
        <position position="191"/>
    </location>
    <ligand>
        <name>a divalent metal cation</name>
        <dbReference type="ChEBI" id="CHEBI:60240"/>
        <note>catalytic</note>
    </ligand>
</feature>
<dbReference type="InterPro" id="IPR029068">
    <property type="entry name" value="Glyas_Bleomycin-R_OHBP_Dase"/>
</dbReference>
<reference evidence="5 6" key="1">
    <citation type="journal article" date="2019" name="Int. J. Syst. Evol. Microbiol.">
        <title>The Global Catalogue of Microorganisms (GCM) 10K type strain sequencing project: providing services to taxonomists for standard genome sequencing and annotation.</title>
        <authorList>
            <consortium name="The Broad Institute Genomics Platform"/>
            <consortium name="The Broad Institute Genome Sequencing Center for Infectious Disease"/>
            <person name="Wu L."/>
            <person name="Ma J."/>
        </authorList>
    </citation>
    <scope>NUCLEOTIDE SEQUENCE [LARGE SCALE GENOMIC DNA]</scope>
    <source>
        <strain evidence="5 6">JCM 14323</strain>
    </source>
</reference>
<feature type="domain" description="Xylose isomerase-like TIM barrel" evidence="4">
    <location>
        <begin position="20"/>
        <end position="264"/>
    </location>
</feature>
<comment type="catalytic activity">
    <reaction evidence="2">
        <text>3-dehydroshikimate = 3,4-dihydroxybenzoate + H2O</text>
        <dbReference type="Rhea" id="RHEA:24848"/>
        <dbReference type="ChEBI" id="CHEBI:15377"/>
        <dbReference type="ChEBI" id="CHEBI:16630"/>
        <dbReference type="ChEBI" id="CHEBI:36241"/>
        <dbReference type="EC" id="4.2.1.118"/>
    </reaction>
</comment>
<evidence type="ECO:0000256" key="2">
    <source>
        <dbReference type="HAMAP-Rule" id="MF_02238"/>
    </source>
</evidence>
<dbReference type="Pfam" id="PF01261">
    <property type="entry name" value="AP_endonuc_2"/>
    <property type="match status" value="1"/>
</dbReference>
<dbReference type="InterPro" id="IPR013022">
    <property type="entry name" value="Xyl_isomerase-like_TIM-brl"/>
</dbReference>
<dbReference type="Gene3D" id="3.10.180.10">
    <property type="entry name" value="2,3-Dihydroxybiphenyl 1,2-Dioxygenase, domain 1"/>
    <property type="match status" value="2"/>
</dbReference>
<organism evidence="5 6">
    <name type="scientific">Agromyces salentinus</name>
    <dbReference type="NCBI Taxonomy" id="269421"/>
    <lineage>
        <taxon>Bacteria</taxon>
        <taxon>Bacillati</taxon>
        <taxon>Actinomycetota</taxon>
        <taxon>Actinomycetes</taxon>
        <taxon>Micrococcales</taxon>
        <taxon>Microbacteriaceae</taxon>
        <taxon>Agromyces</taxon>
    </lineage>
</organism>
<dbReference type="InterPro" id="IPR036237">
    <property type="entry name" value="Xyl_isomerase-like_sf"/>
</dbReference>
<evidence type="ECO:0000259" key="4">
    <source>
        <dbReference type="Pfam" id="PF01261"/>
    </source>
</evidence>
<accession>A0ABN2MSJ4</accession>
<dbReference type="PANTHER" id="PTHR12110">
    <property type="entry name" value="HYDROXYPYRUVATE ISOMERASE"/>
    <property type="match status" value="1"/>
</dbReference>
<comment type="similarity">
    <text evidence="2">Belongs to the bacterial two-domain DSD family.</text>
</comment>
<comment type="caution">
    <text evidence="5">The sequence shown here is derived from an EMBL/GenBank/DDBJ whole genome shotgun (WGS) entry which is preliminary data.</text>
</comment>